<reference evidence="5" key="1">
    <citation type="submission" date="2025-08" db="UniProtKB">
        <authorList>
            <consortium name="Ensembl"/>
        </authorList>
    </citation>
    <scope>IDENTIFICATION</scope>
</reference>
<sequence length="730" mass="77351">MDVVSPELNSLLPDEIMDTEAIAMEEELPVEHLAAPPQSEPEPPQVPMETEVPEIVSLCPATTSMQMSSASTDAQCSTSSGTQLLLAPSGLITSTTMTTTTSAKTTGPAVTQNLPKISRVTVPANHQLIINKVASAPAADGKSPGTAVLKPEGQKLLVAGLSKTGQPIMLALPHTWNKPATTQGTGDAKTQPTQIKMLTTVGKPVIAVSSASQLMGGSSTLQAQQLKTLQITKKPTVSTAGPMITKLIITKALNNKGLSTRVIFLLIAQLTPVTPPRTITIGETVSTVPQNTSGNSKVAISPLKSPSKPVQTVGGVGTSQFKTIIPLGTPPNVQQIQVPGSRFHYVRLVTATTGSTTAQSGGSTNTNPSIQQAKPVMMNAAVRMSVPIVPAQSIKQVVPKPLTSAAQVVTTSQTPQRLIMPATHLPQIQPNLTSLPPGTVLAPAHGSGNMGYAVLPAPYVTQIPQPAFVTLTSSSTFSTATPIQTQARLSLNGLSTSEATSRPRKPCNCTRSQCLKLYCDCFANGEFCNNCNCVNCFNNLDHESERLKAIKACLDRNPVAFKPKIGKGKQGESDRRHSKGCNCKKSGCLKNYCECYEAKIMCSSICKCMGCKNFEESPERKTLMHLADAAEVRVQQQTAAKTKLSSQISDLLTRTTPAVTSGGGKLPYTFVTKEVAEATCDCLLEQAEQAELTTQPQAVAERLILEEFGRCLRRIISFAGKAKTDCPINC</sequence>
<dbReference type="GO" id="GO:0006355">
    <property type="term" value="P:regulation of DNA-templated transcription"/>
    <property type="evidence" value="ECO:0007669"/>
    <property type="project" value="TreeGrafter"/>
</dbReference>
<dbReference type="Ensembl" id="ENSCCRT00015095891.1">
    <property type="protein sequence ID" value="ENSCCRP00015092910.1"/>
    <property type="gene ID" value="ENSCCRG00015036913.1"/>
</dbReference>
<evidence type="ECO:0000259" key="4">
    <source>
        <dbReference type="PROSITE" id="PS51634"/>
    </source>
</evidence>
<dbReference type="InterPro" id="IPR005172">
    <property type="entry name" value="CRC"/>
</dbReference>
<name>A0A8C1ZNJ6_CYPCA</name>
<evidence type="ECO:0000256" key="1">
    <source>
        <dbReference type="ARBA" id="ARBA00004123"/>
    </source>
</evidence>
<dbReference type="PROSITE" id="PS51634">
    <property type="entry name" value="CRC"/>
    <property type="match status" value="1"/>
</dbReference>
<dbReference type="PANTHER" id="PTHR12446">
    <property type="entry name" value="TESMIN/TSO1-RELATED"/>
    <property type="match status" value="1"/>
</dbReference>
<evidence type="ECO:0000313" key="6">
    <source>
        <dbReference type="Proteomes" id="UP000694700"/>
    </source>
</evidence>
<keyword evidence="3" id="KW-0539">Nucleus</keyword>
<dbReference type="AlphaFoldDB" id="A0A8C1ZNJ6"/>
<dbReference type="InterPro" id="IPR028307">
    <property type="entry name" value="Lin-54_fam"/>
</dbReference>
<evidence type="ECO:0000256" key="2">
    <source>
        <dbReference type="ARBA" id="ARBA00007267"/>
    </source>
</evidence>
<dbReference type="Proteomes" id="UP000694700">
    <property type="component" value="Unplaced"/>
</dbReference>
<dbReference type="PANTHER" id="PTHR12446:SF34">
    <property type="entry name" value="PROTEIN LIN-54 HOMOLOG"/>
    <property type="match status" value="1"/>
</dbReference>
<proteinExistence type="inferred from homology"/>
<comment type="similarity">
    <text evidence="2">Belongs to the lin-54 family.</text>
</comment>
<feature type="domain" description="CRC" evidence="4">
    <location>
        <begin position="503"/>
        <end position="616"/>
    </location>
</feature>
<dbReference type="Pfam" id="PF03638">
    <property type="entry name" value="TCR"/>
    <property type="match status" value="2"/>
</dbReference>
<evidence type="ECO:0000256" key="3">
    <source>
        <dbReference type="ARBA" id="ARBA00023242"/>
    </source>
</evidence>
<dbReference type="SMART" id="SM01114">
    <property type="entry name" value="CXC"/>
    <property type="match status" value="2"/>
</dbReference>
<protein>
    <submittedName>
        <fullName evidence="5">Lin-54 DREAM MuvB core complex component</fullName>
    </submittedName>
</protein>
<comment type="subcellular location">
    <subcellularLocation>
        <location evidence="1">Nucleus</location>
    </subcellularLocation>
</comment>
<evidence type="ECO:0000313" key="5">
    <source>
        <dbReference type="Ensembl" id="ENSCCRP00015092910.1"/>
    </source>
</evidence>
<dbReference type="InterPro" id="IPR033467">
    <property type="entry name" value="Tesmin/TSO1-like_CXC"/>
</dbReference>
<accession>A0A8C1ZNJ6</accession>
<dbReference type="GO" id="GO:0005634">
    <property type="term" value="C:nucleus"/>
    <property type="evidence" value="ECO:0007669"/>
    <property type="project" value="UniProtKB-SubCell"/>
</dbReference>
<organism evidence="5 6">
    <name type="scientific">Cyprinus carpio</name>
    <name type="common">Common carp</name>
    <dbReference type="NCBI Taxonomy" id="7962"/>
    <lineage>
        <taxon>Eukaryota</taxon>
        <taxon>Metazoa</taxon>
        <taxon>Chordata</taxon>
        <taxon>Craniata</taxon>
        <taxon>Vertebrata</taxon>
        <taxon>Euteleostomi</taxon>
        <taxon>Actinopterygii</taxon>
        <taxon>Neopterygii</taxon>
        <taxon>Teleostei</taxon>
        <taxon>Ostariophysi</taxon>
        <taxon>Cypriniformes</taxon>
        <taxon>Cyprinidae</taxon>
        <taxon>Cyprininae</taxon>
        <taxon>Cyprinus</taxon>
    </lineage>
</organism>